<dbReference type="EMBL" id="HE616747">
    <property type="protein sequence ID" value="CCE93193.1"/>
    <property type="molecule type" value="Genomic_DNA"/>
</dbReference>
<dbReference type="FunCoup" id="G8ZX49">
    <property type="interactions" value="45"/>
</dbReference>
<accession>G8ZX49</accession>
<dbReference type="GO" id="GO:0031410">
    <property type="term" value="C:cytoplasmic vesicle"/>
    <property type="evidence" value="ECO:0007669"/>
    <property type="project" value="EnsemblFungi"/>
</dbReference>
<dbReference type="HOGENOM" id="CLU_015504_0_0_1"/>
<dbReference type="PANTHER" id="PTHR12975">
    <property type="entry name" value="TRANSPORT PROTEIN TRAPP"/>
    <property type="match status" value="1"/>
</dbReference>
<dbReference type="Proteomes" id="UP000005627">
    <property type="component" value="Chromosome 6"/>
</dbReference>
<dbReference type="GO" id="GO:0000425">
    <property type="term" value="P:pexophagy"/>
    <property type="evidence" value="ECO:0007669"/>
    <property type="project" value="EnsemblFungi"/>
</dbReference>
<dbReference type="InterPro" id="IPR024420">
    <property type="entry name" value="TRAPP_III_complex_Trs85"/>
</dbReference>
<gene>
    <name evidence="2" type="primary">TDEL0F03820</name>
    <name evidence="2" type="ORF">TDEL_0F03820</name>
</gene>
<dbReference type="eggNOG" id="KOG1938">
    <property type="taxonomic scope" value="Eukaryota"/>
</dbReference>
<dbReference type="AlphaFoldDB" id="G8ZX49"/>
<dbReference type="GO" id="GO:0000407">
    <property type="term" value="C:phagophore assembly site"/>
    <property type="evidence" value="ECO:0007669"/>
    <property type="project" value="EnsemblFungi"/>
</dbReference>
<evidence type="ECO:0000313" key="2">
    <source>
        <dbReference type="EMBL" id="CCE93193.1"/>
    </source>
</evidence>
<dbReference type="InParanoid" id="G8ZX49"/>
<dbReference type="Pfam" id="PF12739">
    <property type="entry name" value="TRAPPC-Trs85"/>
    <property type="match status" value="1"/>
</dbReference>
<evidence type="ECO:0000313" key="3">
    <source>
        <dbReference type="Proteomes" id="UP000005627"/>
    </source>
</evidence>
<sequence length="687" mass="78856">MVKLSYENYMNLLLHLDHGDDRVPADIAKRIVSNAISPVICVTSTPELDRHIQETHHLDSLYMLLRFFGDCVGDRDQAHECTSAGSPSGDDRAEKSSSSTLAVASGPSRKRSNSLFQRDATQSQYIRFTRPLRDLVESADTNDMLFDYHTLESFLENILLLIEKSTNDKTPHKLLKKSLYHRFFSLAISSTAYLSPYETFNHPVVSLIALDIPIGQGYEEARDLLTKFKNLNHTTKNFPVFLNTNDVLPVFLLCYNGDSEEQYEICQSLTKKLKKQLFVEGILLPLWKDNYKTATQVILHQPIMTSLDEVLYFLREPSRIELSLELINSIYDVLEILINGLMIPFMQRKISFWEETILQPRRSLFHGSKFLKRFMSKTTSGTNIHQQASIAKDANGKEYFVSSSAEFLMRKLADWSMMLSDYKTAYSTYDSLSHDLEHYPKYLASCLEWCSVSVLMGAQNIVTAKMLKTDIDPLIQRAVETYENCALYDTQLSGSKKSNSMAPVRSYETRCMFLASELFLSLSDTWTSTPYALRNLETILAECRLGPCSQIMIWERLSNCYQQRIDHRIRHKVNDGAMSNEEKVENEDDSEKEHTHADIVTRGLTRMRKAAFFQLIAANKWAEQKQWRQASWCLKDTEDAYAGIEFVNRKDLALAKLKETLKNVEIDSRTIAPPKDQVHVEEKVITD</sequence>
<dbReference type="KEGG" id="tdl:TDEL_0F03820"/>
<feature type="region of interest" description="Disordered" evidence="1">
    <location>
        <begin position="80"/>
        <end position="115"/>
    </location>
</feature>
<dbReference type="GO" id="GO:0034497">
    <property type="term" value="P:protein localization to phagophore assembly site"/>
    <property type="evidence" value="ECO:0007669"/>
    <property type="project" value="EnsemblFungi"/>
</dbReference>
<dbReference type="GO" id="GO:0071255">
    <property type="term" value="P:Cvt vesicle assembly"/>
    <property type="evidence" value="ECO:0007669"/>
    <property type="project" value="EnsemblFungi"/>
</dbReference>
<dbReference type="GO" id="GO:0051321">
    <property type="term" value="P:meiotic cell cycle"/>
    <property type="evidence" value="ECO:0007669"/>
    <property type="project" value="EnsemblFungi"/>
</dbReference>
<organism evidence="2 3">
    <name type="scientific">Torulaspora delbrueckii</name>
    <name type="common">Yeast</name>
    <name type="synonym">Candida colliculosa</name>
    <dbReference type="NCBI Taxonomy" id="4950"/>
    <lineage>
        <taxon>Eukaryota</taxon>
        <taxon>Fungi</taxon>
        <taxon>Dikarya</taxon>
        <taxon>Ascomycota</taxon>
        <taxon>Saccharomycotina</taxon>
        <taxon>Saccharomycetes</taxon>
        <taxon>Saccharomycetales</taxon>
        <taxon>Saccharomycetaceae</taxon>
        <taxon>Torulaspora</taxon>
    </lineage>
</organism>
<dbReference type="PANTHER" id="PTHR12975:SF6">
    <property type="entry name" value="TRAFFICKING PROTEIN PARTICLE COMPLEX SUBUNIT 8"/>
    <property type="match status" value="1"/>
</dbReference>
<dbReference type="OrthoDB" id="203724at2759"/>
<evidence type="ECO:0000256" key="1">
    <source>
        <dbReference type="SAM" id="MobiDB-lite"/>
    </source>
</evidence>
<dbReference type="GO" id="GO:1990072">
    <property type="term" value="C:TRAPPIII protein complex"/>
    <property type="evidence" value="ECO:0007669"/>
    <property type="project" value="EnsemblFungi"/>
</dbReference>
<evidence type="ECO:0008006" key="4">
    <source>
        <dbReference type="Google" id="ProtNLM"/>
    </source>
</evidence>
<keyword evidence="3" id="KW-1185">Reference proteome</keyword>
<dbReference type="GeneID" id="11501788"/>
<protein>
    <recommendedName>
        <fullName evidence="4">Trafficking protein particle complex III-specific subunit 85</fullName>
    </recommendedName>
</protein>
<dbReference type="GO" id="GO:0034727">
    <property type="term" value="P:piecemeal microautophagy of the nucleus"/>
    <property type="evidence" value="ECO:0007669"/>
    <property type="project" value="EnsemblFungi"/>
</dbReference>
<feature type="region of interest" description="Disordered" evidence="1">
    <location>
        <begin position="576"/>
        <end position="597"/>
    </location>
</feature>
<reference evidence="2 3" key="1">
    <citation type="journal article" date="2011" name="Proc. Natl. Acad. Sci. U.S.A.">
        <title>Evolutionary erosion of yeast sex chromosomes by mating-type switching accidents.</title>
        <authorList>
            <person name="Gordon J.L."/>
            <person name="Armisen D."/>
            <person name="Proux-Wera E."/>
            <person name="Oheigeartaigh S.S."/>
            <person name="Byrne K.P."/>
            <person name="Wolfe K.H."/>
        </authorList>
    </citation>
    <scope>NUCLEOTIDE SEQUENCE [LARGE SCALE GENOMIC DNA]</scope>
    <source>
        <strain evidence="3">ATCC 10662 / CBS 1146 / NBRC 0425 / NCYC 2629 / NRRL Y-866</strain>
    </source>
</reference>
<name>G8ZX49_TORDE</name>
<dbReference type="RefSeq" id="XP_003682404.1">
    <property type="nucleotide sequence ID" value="XM_003682356.1"/>
</dbReference>
<dbReference type="STRING" id="1076872.G8ZX49"/>
<proteinExistence type="predicted"/>
<dbReference type="GO" id="GO:0006888">
    <property type="term" value="P:endoplasmic reticulum to Golgi vesicle-mediated transport"/>
    <property type="evidence" value="ECO:0007669"/>
    <property type="project" value="EnsemblFungi"/>
</dbReference>